<keyword evidence="2" id="KW-0378">Hydrolase</keyword>
<dbReference type="EMBL" id="CAEZTC010000010">
    <property type="protein sequence ID" value="CAB4550829.1"/>
    <property type="molecule type" value="Genomic_DNA"/>
</dbReference>
<dbReference type="SUPFAM" id="SSF56601">
    <property type="entry name" value="beta-lactamase/transpeptidase-like"/>
    <property type="match status" value="1"/>
</dbReference>
<evidence type="ECO:0000313" key="5">
    <source>
        <dbReference type="EMBL" id="CAB4568407.1"/>
    </source>
</evidence>
<comment type="similarity">
    <text evidence="1">Belongs to the peptidase S13 family.</text>
</comment>
<dbReference type="PRINTS" id="PR00922">
    <property type="entry name" value="DADACBPTASE3"/>
</dbReference>
<keyword evidence="3" id="KW-0472">Membrane</keyword>
<dbReference type="EMBL" id="CAEZTQ010000039">
    <property type="protein sequence ID" value="CAB4568407.1"/>
    <property type="molecule type" value="Genomic_DNA"/>
</dbReference>
<name>A0A6J6DWK8_9ZZZZ</name>
<dbReference type="GO" id="GO:0004185">
    <property type="term" value="F:serine-type carboxypeptidase activity"/>
    <property type="evidence" value="ECO:0007669"/>
    <property type="project" value="InterPro"/>
</dbReference>
<sequence>MQYTPVLPQNKRGSQRGRRSADPVRFVLIVGVLGALILTGAYFYVDALSRRSVAQAAPSEVTSSSFSVLNARRTPATLSTTSRVGTVRRALTSVAGRLPSGACLRVDWLGTTLSSVRGDVSLIPASASKITTAAVALEVLGAEYTFDTQVFADPISPTGVTQNLYVLGGGDPLLVTTNYTALERYPTINGTSLDTLVGSIANAGVRQISGSIVVIDSRYDQQRFVDQWPSSFYGVEAGPLGALMFNDVVITGESLKPDDPGLGAGQELAILLGQRGISVSSNPQRGTTVPTSATKIASITSAPLTAVLQEMLVNSDNNTAELLVKELGFVKKGTGSTSAGLEVINETVKAWGTAVPTVVDGSGLSSANSATCDFFMGILDRNKETFPSLLAIAGQTGTLKTSFNDSPVEDRLVAKTGTLTGVKALVGYLPLDSEEDVKFSLVINASGIDNQSSYRPIWNALGEALNRARATPRPEQLTP</sequence>
<dbReference type="AlphaFoldDB" id="A0A6J6DWK8"/>
<evidence type="ECO:0000256" key="2">
    <source>
        <dbReference type="ARBA" id="ARBA00022801"/>
    </source>
</evidence>
<protein>
    <submittedName>
        <fullName evidence="5">Unannotated protein</fullName>
    </submittedName>
</protein>
<feature type="transmembrane region" description="Helical" evidence="3">
    <location>
        <begin position="26"/>
        <end position="45"/>
    </location>
</feature>
<gene>
    <name evidence="4" type="ORF">UFOPK1572_00152</name>
    <name evidence="5" type="ORF">UFOPK1704_00305</name>
</gene>
<dbReference type="Pfam" id="PF02113">
    <property type="entry name" value="Peptidase_S13"/>
    <property type="match status" value="2"/>
</dbReference>
<evidence type="ECO:0000256" key="1">
    <source>
        <dbReference type="ARBA" id="ARBA00006096"/>
    </source>
</evidence>
<dbReference type="PANTHER" id="PTHR30023">
    <property type="entry name" value="D-ALANYL-D-ALANINE CARBOXYPEPTIDASE"/>
    <property type="match status" value="1"/>
</dbReference>
<dbReference type="InterPro" id="IPR012338">
    <property type="entry name" value="Beta-lactam/transpept-like"/>
</dbReference>
<dbReference type="Gene3D" id="3.50.80.20">
    <property type="entry name" value="D-Ala-D-Ala carboxypeptidase C, peptidase S13"/>
    <property type="match status" value="1"/>
</dbReference>
<proteinExistence type="inferred from homology"/>
<accession>A0A6J6DWK8</accession>
<dbReference type="GO" id="GO:0000270">
    <property type="term" value="P:peptidoglycan metabolic process"/>
    <property type="evidence" value="ECO:0007669"/>
    <property type="project" value="TreeGrafter"/>
</dbReference>
<dbReference type="PANTHER" id="PTHR30023:SF0">
    <property type="entry name" value="PENICILLIN-SENSITIVE CARBOXYPEPTIDASE A"/>
    <property type="match status" value="1"/>
</dbReference>
<keyword evidence="3" id="KW-0812">Transmembrane</keyword>
<dbReference type="NCBIfam" id="TIGR00666">
    <property type="entry name" value="PBP4"/>
    <property type="match status" value="1"/>
</dbReference>
<dbReference type="GO" id="GO:0006508">
    <property type="term" value="P:proteolysis"/>
    <property type="evidence" value="ECO:0007669"/>
    <property type="project" value="InterPro"/>
</dbReference>
<keyword evidence="3" id="KW-1133">Transmembrane helix</keyword>
<evidence type="ECO:0000313" key="4">
    <source>
        <dbReference type="EMBL" id="CAB4550829.1"/>
    </source>
</evidence>
<reference evidence="5" key="1">
    <citation type="submission" date="2020-05" db="EMBL/GenBank/DDBJ databases">
        <authorList>
            <person name="Chiriac C."/>
            <person name="Salcher M."/>
            <person name="Ghai R."/>
            <person name="Kavagutti S V."/>
        </authorList>
    </citation>
    <scope>NUCLEOTIDE SEQUENCE</scope>
</reference>
<organism evidence="5">
    <name type="scientific">freshwater metagenome</name>
    <dbReference type="NCBI Taxonomy" id="449393"/>
    <lineage>
        <taxon>unclassified sequences</taxon>
        <taxon>metagenomes</taxon>
        <taxon>ecological metagenomes</taxon>
    </lineage>
</organism>
<evidence type="ECO:0000256" key="3">
    <source>
        <dbReference type="SAM" id="Phobius"/>
    </source>
</evidence>
<dbReference type="Gene3D" id="3.40.710.10">
    <property type="entry name" value="DD-peptidase/beta-lactamase superfamily"/>
    <property type="match status" value="1"/>
</dbReference>
<dbReference type="InterPro" id="IPR000667">
    <property type="entry name" value="Peptidase_S13"/>
</dbReference>